<keyword evidence="8" id="KW-1185">Reference proteome</keyword>
<keyword evidence="3 5" id="KW-1133">Transmembrane helix</keyword>
<dbReference type="RefSeq" id="WP_022748882.1">
    <property type="nucleotide sequence ID" value="NZ_FOGW01000021.1"/>
</dbReference>
<dbReference type="Pfam" id="PF01957">
    <property type="entry name" value="NfeD"/>
    <property type="match status" value="1"/>
</dbReference>
<keyword evidence="2 5" id="KW-0812">Transmembrane</keyword>
<evidence type="ECO:0000313" key="8">
    <source>
        <dbReference type="Proteomes" id="UP000182471"/>
    </source>
</evidence>
<dbReference type="InterPro" id="IPR052165">
    <property type="entry name" value="Membrane_assoc_protease"/>
</dbReference>
<evidence type="ECO:0000256" key="5">
    <source>
        <dbReference type="SAM" id="Phobius"/>
    </source>
</evidence>
<dbReference type="GO" id="GO:0005886">
    <property type="term" value="C:plasma membrane"/>
    <property type="evidence" value="ECO:0007669"/>
    <property type="project" value="TreeGrafter"/>
</dbReference>
<gene>
    <name evidence="7" type="ORF">SAMN02910429_01843</name>
</gene>
<keyword evidence="7" id="KW-0378">Hydrolase</keyword>
<evidence type="ECO:0000256" key="3">
    <source>
        <dbReference type="ARBA" id="ARBA00022989"/>
    </source>
</evidence>
<evidence type="ECO:0000256" key="2">
    <source>
        <dbReference type="ARBA" id="ARBA00022692"/>
    </source>
</evidence>
<dbReference type="GO" id="GO:0006508">
    <property type="term" value="P:proteolysis"/>
    <property type="evidence" value="ECO:0007669"/>
    <property type="project" value="UniProtKB-KW"/>
</dbReference>
<evidence type="ECO:0000256" key="4">
    <source>
        <dbReference type="ARBA" id="ARBA00023136"/>
    </source>
</evidence>
<feature type="transmembrane region" description="Helical" evidence="5">
    <location>
        <begin position="12"/>
        <end position="39"/>
    </location>
</feature>
<keyword evidence="4 5" id="KW-0472">Membrane</keyword>
<dbReference type="InterPro" id="IPR002810">
    <property type="entry name" value="NfeD-like_C"/>
</dbReference>
<comment type="subcellular location">
    <subcellularLocation>
        <location evidence="1">Membrane</location>
        <topology evidence="1">Multi-pass membrane protein</topology>
    </subcellularLocation>
</comment>
<dbReference type="PANTHER" id="PTHR33507">
    <property type="entry name" value="INNER MEMBRANE PROTEIN YBBJ"/>
    <property type="match status" value="1"/>
</dbReference>
<keyword evidence="7" id="KW-0645">Protease</keyword>
<proteinExistence type="predicted"/>
<evidence type="ECO:0000313" key="7">
    <source>
        <dbReference type="EMBL" id="SES02466.1"/>
    </source>
</evidence>
<feature type="transmembrane region" description="Helical" evidence="5">
    <location>
        <begin position="45"/>
        <end position="71"/>
    </location>
</feature>
<reference evidence="8" key="1">
    <citation type="submission" date="2016-10" db="EMBL/GenBank/DDBJ databases">
        <authorList>
            <person name="Varghese N."/>
            <person name="Submissions S."/>
        </authorList>
    </citation>
    <scope>NUCLEOTIDE SEQUENCE [LARGE SCALE GENOMIC DNA]</scope>
    <source>
        <strain evidence="8">S1b</strain>
    </source>
</reference>
<evidence type="ECO:0000259" key="6">
    <source>
        <dbReference type="Pfam" id="PF01957"/>
    </source>
</evidence>
<accession>A0A1H9TZA3</accession>
<dbReference type="Gene3D" id="2.40.50.140">
    <property type="entry name" value="Nucleic acid-binding proteins"/>
    <property type="match status" value="1"/>
</dbReference>
<dbReference type="GO" id="GO:0008233">
    <property type="term" value="F:peptidase activity"/>
    <property type="evidence" value="ECO:0007669"/>
    <property type="project" value="UniProtKB-KW"/>
</dbReference>
<dbReference type="EMBL" id="FOGW01000021">
    <property type="protein sequence ID" value="SES02466.1"/>
    <property type="molecule type" value="Genomic_DNA"/>
</dbReference>
<evidence type="ECO:0000256" key="1">
    <source>
        <dbReference type="ARBA" id="ARBA00004141"/>
    </source>
</evidence>
<feature type="domain" description="NfeD-like C-terminal" evidence="6">
    <location>
        <begin position="90"/>
        <end position="150"/>
    </location>
</feature>
<sequence>MNQLLSIFSQQVLFWLVIMFAMIVLEIITVGLVTIWFAIGAATSAVFAGIGAPLYVQVIVFFVVSIILLIFTKPFMDKYVVTKKVATNIDSIIGEKVEITQKIEPFGKVGVGNLQGKEWSIIADDPKDEIDVGEICEVVRVQGVKLVVKRLEKR</sequence>
<dbReference type="AlphaFoldDB" id="A0A1H9TZA3"/>
<dbReference type="InterPro" id="IPR012340">
    <property type="entry name" value="NA-bd_OB-fold"/>
</dbReference>
<dbReference type="OrthoDB" id="5054at2"/>
<protein>
    <submittedName>
        <fullName evidence="7">Membrane protein implicated in regulation of membrane protease activity</fullName>
    </submittedName>
</protein>
<name>A0A1H9TZA3_9FIRM</name>
<organism evidence="7 8">
    <name type="scientific">Lachnobacterium bovis</name>
    <dbReference type="NCBI Taxonomy" id="140626"/>
    <lineage>
        <taxon>Bacteria</taxon>
        <taxon>Bacillati</taxon>
        <taxon>Bacillota</taxon>
        <taxon>Clostridia</taxon>
        <taxon>Lachnospirales</taxon>
        <taxon>Lachnospiraceae</taxon>
        <taxon>Lachnobacterium</taxon>
    </lineage>
</organism>
<dbReference type="SUPFAM" id="SSF141322">
    <property type="entry name" value="NfeD domain-like"/>
    <property type="match status" value="1"/>
</dbReference>
<dbReference type="PANTHER" id="PTHR33507:SF3">
    <property type="entry name" value="INNER MEMBRANE PROTEIN YBBJ"/>
    <property type="match status" value="1"/>
</dbReference>
<dbReference type="Proteomes" id="UP000182471">
    <property type="component" value="Unassembled WGS sequence"/>
</dbReference>